<feature type="disulfide bond" evidence="11">
    <location>
        <begin position="1345"/>
        <end position="1366"/>
    </location>
</feature>
<dbReference type="InterPro" id="IPR002049">
    <property type="entry name" value="LE_dom"/>
</dbReference>
<comment type="subcellular location">
    <subcellularLocation>
        <location evidence="1">Membrane</location>
        <topology evidence="1">Single-pass type I membrane protein</topology>
    </subcellularLocation>
</comment>
<evidence type="ECO:0000256" key="2">
    <source>
        <dbReference type="ARBA" id="ARBA00022536"/>
    </source>
</evidence>
<evidence type="ECO:0000259" key="15">
    <source>
        <dbReference type="PROSITE" id="PS50026"/>
    </source>
</evidence>
<dbReference type="Gene3D" id="3.10.100.10">
    <property type="entry name" value="Mannose-Binding Protein A, subunit A"/>
    <property type="match status" value="1"/>
</dbReference>
<feature type="domain" description="EGF-like" evidence="15">
    <location>
        <begin position="1059"/>
        <end position="1099"/>
    </location>
</feature>
<feature type="disulfide bond" evidence="10">
    <location>
        <begin position="755"/>
        <end position="764"/>
    </location>
</feature>
<dbReference type="PROSITE" id="PS50213">
    <property type="entry name" value="FAS1"/>
    <property type="match status" value="4"/>
</dbReference>
<dbReference type="InterPro" id="IPR000538">
    <property type="entry name" value="Link_dom"/>
</dbReference>
<feature type="domain" description="EGF-like" evidence="15">
    <location>
        <begin position="808"/>
        <end position="846"/>
    </location>
</feature>
<feature type="region of interest" description="Disordered" evidence="12">
    <location>
        <begin position="1601"/>
        <end position="1629"/>
    </location>
</feature>
<dbReference type="GO" id="GO:0007155">
    <property type="term" value="P:cell adhesion"/>
    <property type="evidence" value="ECO:0007669"/>
    <property type="project" value="InterPro"/>
</dbReference>
<dbReference type="FunFam" id="2.30.180.10:FF:000005">
    <property type="entry name" value="Stabilin 2"/>
    <property type="match status" value="1"/>
</dbReference>
<dbReference type="EMBL" id="WKFB01000027">
    <property type="protein sequence ID" value="KAF6738424.1"/>
    <property type="molecule type" value="Genomic_DNA"/>
</dbReference>
<feature type="disulfide bond" evidence="10">
    <location>
        <begin position="132"/>
        <end position="141"/>
    </location>
</feature>
<keyword evidence="8" id="KW-0325">Glycoprotein</keyword>
<dbReference type="Pfam" id="PF02469">
    <property type="entry name" value="Fasciclin"/>
    <property type="match status" value="3"/>
</dbReference>
<dbReference type="Proteomes" id="UP000646548">
    <property type="component" value="Unassembled WGS sequence"/>
</dbReference>
<dbReference type="PANTHER" id="PTHR24038:SF0">
    <property type="entry name" value="STABILIN-2"/>
    <property type="match status" value="1"/>
</dbReference>
<evidence type="ECO:0000256" key="4">
    <source>
        <dbReference type="ARBA" id="ARBA00022989"/>
    </source>
</evidence>
<feature type="domain" description="EGF-like" evidence="15">
    <location>
        <begin position="1183"/>
        <end position="1221"/>
    </location>
</feature>
<dbReference type="PANTHER" id="PTHR24038">
    <property type="entry name" value="STABILIN"/>
    <property type="match status" value="1"/>
</dbReference>
<feature type="domain" description="FAS1" evidence="16">
    <location>
        <begin position="352"/>
        <end position="494"/>
    </location>
</feature>
<keyword evidence="3 13" id="KW-0812">Transmembrane</keyword>
<feature type="disulfide bond" evidence="10">
    <location>
        <begin position="1089"/>
        <end position="1098"/>
    </location>
</feature>
<dbReference type="PROSITE" id="PS01241">
    <property type="entry name" value="LINK_1"/>
    <property type="match status" value="1"/>
</dbReference>
<dbReference type="GO" id="GO:0016020">
    <property type="term" value="C:membrane"/>
    <property type="evidence" value="ECO:0007669"/>
    <property type="project" value="UniProtKB-SubCell"/>
</dbReference>
<keyword evidence="14" id="KW-0732">Signal</keyword>
<protein>
    <submittedName>
        <fullName evidence="18">Stabilin-2</fullName>
    </submittedName>
</protein>
<dbReference type="InterPro" id="IPR056806">
    <property type="entry name" value="EGF_STAB1-2"/>
</dbReference>
<dbReference type="Pfam" id="PF12947">
    <property type="entry name" value="EGF_3"/>
    <property type="match status" value="4"/>
</dbReference>
<organism evidence="18 19">
    <name type="scientific">Oryzias melastigma</name>
    <name type="common">Marine medaka</name>
    <dbReference type="NCBI Taxonomy" id="30732"/>
    <lineage>
        <taxon>Eukaryota</taxon>
        <taxon>Metazoa</taxon>
        <taxon>Chordata</taxon>
        <taxon>Craniata</taxon>
        <taxon>Vertebrata</taxon>
        <taxon>Euteleostomi</taxon>
        <taxon>Actinopterygii</taxon>
        <taxon>Neopterygii</taxon>
        <taxon>Teleostei</taxon>
        <taxon>Neoteleostei</taxon>
        <taxon>Acanthomorphata</taxon>
        <taxon>Ovalentaria</taxon>
        <taxon>Atherinomorphae</taxon>
        <taxon>Beloniformes</taxon>
        <taxon>Adrianichthyidae</taxon>
        <taxon>Oryziinae</taxon>
        <taxon>Oryzias</taxon>
    </lineage>
</organism>
<reference evidence="18" key="1">
    <citation type="journal article" name="BMC Genomics">
        <title>Long-read sequencing and de novo genome assembly of marine medaka (Oryzias melastigma).</title>
        <authorList>
            <person name="Liang P."/>
            <person name="Saqib H.S.A."/>
            <person name="Ni X."/>
            <person name="Shen Y."/>
        </authorList>
    </citation>
    <scope>NUCLEOTIDE SEQUENCE</scope>
    <source>
        <strain evidence="18">Bigg-433</strain>
    </source>
</reference>
<evidence type="ECO:0000313" key="18">
    <source>
        <dbReference type="EMBL" id="KAF6738424.1"/>
    </source>
</evidence>
<dbReference type="CDD" id="cd00055">
    <property type="entry name" value="EGF_Lam"/>
    <property type="match status" value="1"/>
</dbReference>
<dbReference type="InterPro" id="IPR024731">
    <property type="entry name" value="NELL2-like_EGF"/>
</dbReference>
<evidence type="ECO:0000256" key="11">
    <source>
        <dbReference type="PROSITE-ProRule" id="PRU00323"/>
    </source>
</evidence>
<feature type="disulfide bond" evidence="10">
    <location>
        <begin position="157"/>
        <end position="174"/>
    </location>
</feature>
<keyword evidence="2 10" id="KW-0245">EGF-like domain</keyword>
<dbReference type="SMART" id="SM00445">
    <property type="entry name" value="LINK"/>
    <property type="match status" value="1"/>
</dbReference>
<feature type="domain" description="FAS1" evidence="16">
    <location>
        <begin position="506"/>
        <end position="639"/>
    </location>
</feature>
<feature type="disulfide bond" evidence="10">
    <location>
        <begin position="1152"/>
        <end position="1162"/>
    </location>
</feature>
<dbReference type="PROSITE" id="PS01186">
    <property type="entry name" value="EGF_2"/>
    <property type="match status" value="6"/>
</dbReference>
<feature type="domain" description="EGF-like" evidence="15">
    <location>
        <begin position="188"/>
        <end position="228"/>
    </location>
</feature>
<dbReference type="InterPro" id="IPR000782">
    <property type="entry name" value="FAS1_domain"/>
</dbReference>
<keyword evidence="7" id="KW-0675">Receptor</keyword>
<evidence type="ECO:0000256" key="6">
    <source>
        <dbReference type="ARBA" id="ARBA00023157"/>
    </source>
</evidence>
<feature type="domain" description="EGF-like" evidence="15">
    <location>
        <begin position="149"/>
        <end position="186"/>
    </location>
</feature>
<dbReference type="SUPFAM" id="SSF57196">
    <property type="entry name" value="EGF/Laminin"/>
    <property type="match status" value="3"/>
</dbReference>
<keyword evidence="9" id="KW-0424">Laminin EGF-like domain</keyword>
<dbReference type="SMART" id="SM00180">
    <property type="entry name" value="EGF_Lam"/>
    <property type="match status" value="4"/>
</dbReference>
<feature type="disulfide bond" evidence="10">
    <location>
        <begin position="1133"/>
        <end position="1142"/>
    </location>
</feature>
<dbReference type="PROSITE" id="PS00022">
    <property type="entry name" value="EGF_1"/>
    <property type="match status" value="5"/>
</dbReference>
<evidence type="ECO:0000259" key="17">
    <source>
        <dbReference type="PROSITE" id="PS50963"/>
    </source>
</evidence>
<evidence type="ECO:0000259" key="16">
    <source>
        <dbReference type="PROSITE" id="PS50213"/>
    </source>
</evidence>
<evidence type="ECO:0000256" key="14">
    <source>
        <dbReference type="SAM" id="SignalP"/>
    </source>
</evidence>
<feature type="transmembrane region" description="Helical" evidence="13">
    <location>
        <begin position="1560"/>
        <end position="1583"/>
    </location>
</feature>
<dbReference type="SMART" id="SM00181">
    <property type="entry name" value="EGF"/>
    <property type="match status" value="14"/>
</dbReference>
<feature type="domain" description="EGF-like" evidence="15">
    <location>
        <begin position="1148"/>
        <end position="1180"/>
    </location>
</feature>
<dbReference type="GO" id="GO:0005540">
    <property type="term" value="F:hyaluronic acid binding"/>
    <property type="evidence" value="ECO:0007669"/>
    <property type="project" value="InterPro"/>
</dbReference>
<evidence type="ECO:0000313" key="19">
    <source>
        <dbReference type="Proteomes" id="UP000646548"/>
    </source>
</evidence>
<feature type="domain" description="FAS1" evidence="16">
    <location>
        <begin position="839"/>
        <end position="982"/>
    </location>
</feature>
<dbReference type="SMART" id="SM00554">
    <property type="entry name" value="FAS1"/>
    <property type="match status" value="4"/>
</dbReference>
<evidence type="ECO:0000256" key="10">
    <source>
        <dbReference type="PROSITE-ProRule" id="PRU00076"/>
    </source>
</evidence>
<dbReference type="FunFam" id="2.10.25.10:FF:000040">
    <property type="entry name" value="Stabilin 2"/>
    <property type="match status" value="1"/>
</dbReference>
<feature type="domain" description="EGF-like" evidence="15">
    <location>
        <begin position="229"/>
        <end position="268"/>
    </location>
</feature>
<name>A0A834FQ65_ORYME</name>
<dbReference type="InterPro" id="IPR016186">
    <property type="entry name" value="C-type_lectin-like/link_sf"/>
</dbReference>
<evidence type="ECO:0000256" key="13">
    <source>
        <dbReference type="SAM" id="Phobius"/>
    </source>
</evidence>
<feature type="compositionally biased region" description="Polar residues" evidence="12">
    <location>
        <begin position="1619"/>
        <end position="1629"/>
    </location>
</feature>
<feature type="domain" description="EGF-like" evidence="15">
    <location>
        <begin position="725"/>
        <end position="765"/>
    </location>
</feature>
<feature type="domain" description="EGF-like" evidence="15">
    <location>
        <begin position="313"/>
        <end position="352"/>
    </location>
</feature>
<keyword evidence="5 13" id="KW-0472">Membrane</keyword>
<dbReference type="Gene3D" id="2.30.180.10">
    <property type="entry name" value="FAS1 domain"/>
    <property type="match status" value="4"/>
</dbReference>
<feature type="disulfide bond" evidence="10">
    <location>
        <begin position="197"/>
        <end position="214"/>
    </location>
</feature>
<proteinExistence type="predicted"/>
<comment type="caution">
    <text evidence="10">Lacks conserved residue(s) required for the propagation of feature annotation.</text>
</comment>
<dbReference type="PROSITE" id="PS50026">
    <property type="entry name" value="EGF_3"/>
    <property type="match status" value="12"/>
</dbReference>
<dbReference type="Pfam" id="PF24887">
    <property type="entry name" value="EGF_STAB1-2"/>
    <property type="match status" value="2"/>
</dbReference>
<evidence type="ECO:0000256" key="9">
    <source>
        <dbReference type="ARBA" id="ARBA00023292"/>
    </source>
</evidence>
<gene>
    <name evidence="18" type="ORF">FQA47_015448</name>
</gene>
<keyword evidence="6 10" id="KW-1015">Disulfide bond</keyword>
<dbReference type="InterPro" id="IPR036378">
    <property type="entry name" value="FAS1_dom_sf"/>
</dbReference>
<dbReference type="PROSITE" id="PS50963">
    <property type="entry name" value="LINK_2"/>
    <property type="match status" value="1"/>
</dbReference>
<feature type="domain" description="Link" evidence="17">
    <location>
        <begin position="1299"/>
        <end position="1392"/>
    </location>
</feature>
<feature type="domain" description="EGF-like" evidence="15">
    <location>
        <begin position="102"/>
        <end position="142"/>
    </location>
</feature>
<keyword evidence="4 13" id="KW-1133">Transmembrane helix</keyword>
<feature type="domain" description="EGF-like" evidence="15">
    <location>
        <begin position="1106"/>
        <end position="1143"/>
    </location>
</feature>
<evidence type="ECO:0000256" key="3">
    <source>
        <dbReference type="ARBA" id="ARBA00022692"/>
    </source>
</evidence>
<feature type="signal peptide" evidence="14">
    <location>
        <begin position="1"/>
        <end position="22"/>
    </location>
</feature>
<feature type="domain" description="FAS1" evidence="16">
    <location>
        <begin position="1412"/>
        <end position="1544"/>
    </location>
</feature>
<feature type="disulfide bond" evidence="11">
    <location>
        <begin position="1321"/>
        <end position="1390"/>
    </location>
</feature>
<feature type="domain" description="EGF-like" evidence="15">
    <location>
        <begin position="1224"/>
        <end position="1266"/>
    </location>
</feature>
<evidence type="ECO:0000256" key="1">
    <source>
        <dbReference type="ARBA" id="ARBA00004479"/>
    </source>
</evidence>
<dbReference type="Pfam" id="PF00193">
    <property type="entry name" value="Xlink"/>
    <property type="match status" value="1"/>
</dbReference>
<dbReference type="InterPro" id="IPR016187">
    <property type="entry name" value="CTDL_fold"/>
</dbReference>
<dbReference type="SUPFAM" id="SSF82153">
    <property type="entry name" value="FAS1 domain"/>
    <property type="match status" value="4"/>
</dbReference>
<comment type="caution">
    <text evidence="18">The sequence shown here is derived from an EMBL/GenBank/DDBJ whole genome shotgun (WGS) entry which is preliminary data.</text>
</comment>
<dbReference type="FunFam" id="3.10.100.10:FF:000001">
    <property type="entry name" value="Hyaluronan proteoglycan link protein 1"/>
    <property type="match status" value="1"/>
</dbReference>
<dbReference type="InterPro" id="IPR000742">
    <property type="entry name" value="EGF"/>
</dbReference>
<evidence type="ECO:0000256" key="7">
    <source>
        <dbReference type="ARBA" id="ARBA00023170"/>
    </source>
</evidence>
<feature type="chain" id="PRO_5032283453" evidence="14">
    <location>
        <begin position="23"/>
        <end position="1654"/>
    </location>
</feature>
<dbReference type="Gene3D" id="2.10.25.10">
    <property type="entry name" value="Laminin"/>
    <property type="match status" value="8"/>
</dbReference>
<evidence type="ECO:0000256" key="12">
    <source>
        <dbReference type="SAM" id="MobiDB-lite"/>
    </source>
</evidence>
<feature type="disulfide bond" evidence="10">
    <location>
        <begin position="176"/>
        <end position="185"/>
    </location>
</feature>
<dbReference type="SUPFAM" id="SSF56436">
    <property type="entry name" value="C-type lectin-like"/>
    <property type="match status" value="1"/>
</dbReference>
<sequence length="1654" mass="178088">MEVHRVPVLILFFMCMTTPAVSVTNFCSKSTVLRTQTACNSCHMSLFIACPSGYKRTPRSPITSCRYAIKTSSVVLAVPGCSLECYREVEVQSCCPGFWGPDCMECPRSTSRPCNGRGTCSDGLGGNGTCSCQDGFAGTACEDCAAARYGPTCQSVCLCVHGLCNSGMSGDGRCTCFSGYKGPTCDQELPECSSLSCQENSRCTEDSLTGKLECRCLPGYTKAGLQCVSVNPCLRPVCHADASCIHTGPNQHLCACNQGYSGDGRVCMPVNPCQTQNGGCAPESTSCVYTGPGKSRCDCLPGFERRSGEGCTLKDACKPASCHKNANCSTVGPGEVQCTCLQGYIGDGRVCYGNIMQRLTELNTEPGGQWAGQLSNAMAMFDAVSWPLQNFGPFTVFVPINKGFRGLSVKSLTAESSKAKYLSRIHLAAGMMSSETLTRMGVFYTLTGKSAVTDSPETDGQPRIRLHGSRKKGALVESDIVASNGIIHIINKLMDSVSPTVESNPQENLMKIISDNGKFDTFRTLLQKTDLASFMDSPGHVTIFAPTTAALGAMTEGYLQYLSSVEGHSKLVEFVRNHVVSSLLEVYNIVSSPTVVTMANQVLKFNVTENGQILVNEAAVTEAAVEAKNGRLYVMDGVLIPPSIEPVLPHRCDLSKTKIIMGKCSRCSKITPSVCPSGVFVRSLPCIYNHPLASSVFTVPERGCIYFCNTTVMTPACCKGFYGPDCTPCPGGFQSPCSGHGQCIEGVAGNGSCLCEANFRGSRCQYCSAPTKYGPNCDRNCPCIHGQCDNRPSSDGQCKLHSCALGYTGRFCERHFCHAHADCDLSQGITKCICKPGFQGDGITCVETDPCAPPLRGGCSSNDTGALELVNNGANQPVTVFLPSDATMASLPQEQKDFLLHQQNRKQLLEYLKFHILPNQKLYAEDLIYLDSGRTLQGSALSFSCGGAQNIGEIFVNDQSCRISQRHLIFRGGIAYGIDCLLTPPSQGGRCDVQTTFDLQMGCGMCASSASRCPRGSKQKELQKCDLPNFYVSKNLGCRPICTVNFWQPKCCPGYYGRDCLVCPGGVHSPCSNRGKCDDGHLGNGTCTCQAGFGGTACNQCKLGFYGPTCKGCNCSEHGSCDDGVRGSGLCFCERGWTGERCGEQQTEVFECSPPCSPKAICKDNNTCVCRLFYQGDGFTCTVMDVCSIWNGGCAKGATCSQKGEKVSCTCPDGHSGDGFTCVPMDPCSVGDNGGCHEHAACTMIAPGKKKCTCKDNYFGDGVICELQLIPVSRCLQDNGGCHSEARCTDLHFEDKMLGVFHVSSKTGQYKLTYAAAQQVCIKEGGALATYTQLHRAQQGGLNRCAAGWLDQARVAYPTTFSNPKCGFGHVGVVDYGFRKNLSENWDAFCYRMKDVECQCKPGYVGDGFGCVGNLMQVLMSTPSFSNFLTQILNYSQMAQSGHQFIKRLSDPAVQSTLFVPNNDGLPNNQRDIEFHLSEGQALPISQLKNGTRIRTRVGGLTVLGVADLLDPSSLASLYVNERFVTDSNIEASNGVIHVLLGPLKAPLHSPEQMHAAHPAGLGVGVLLLVLLMVGVLFVAYHFHSRRNKPFQFHYFKEEDGDTSATSSRSLWNPLYEDQPQSSEPNSHYESLERNVHQVIEGGANLLLQENQIQ</sequence>
<evidence type="ECO:0000256" key="8">
    <source>
        <dbReference type="ARBA" id="ARBA00023180"/>
    </source>
</evidence>
<accession>A0A834FQ65</accession>
<evidence type="ECO:0000256" key="5">
    <source>
        <dbReference type="ARBA" id="ARBA00023136"/>
    </source>
</evidence>